<dbReference type="KEGG" id="nai:NECAME_00256"/>
<dbReference type="GO" id="GO:0090149">
    <property type="term" value="P:mitochondrial membrane fission"/>
    <property type="evidence" value="ECO:0007669"/>
    <property type="project" value="InterPro"/>
</dbReference>
<reference evidence="13" key="1">
    <citation type="journal article" date="2014" name="Nat. Genet.">
        <title>Genome of the human hookworm Necator americanus.</title>
        <authorList>
            <person name="Tang Y.T."/>
            <person name="Gao X."/>
            <person name="Rosa B.A."/>
            <person name="Abubucker S."/>
            <person name="Hallsworth-Pepin K."/>
            <person name="Martin J."/>
            <person name="Tyagi R."/>
            <person name="Heizer E."/>
            <person name="Zhang X."/>
            <person name="Bhonagiri-Palsikar V."/>
            <person name="Minx P."/>
            <person name="Warren W.C."/>
            <person name="Wang Q."/>
            <person name="Zhan B."/>
            <person name="Hotez P.J."/>
            <person name="Sternberg P.W."/>
            <person name="Dougall A."/>
            <person name="Gaze S.T."/>
            <person name="Mulvenna J."/>
            <person name="Sotillo J."/>
            <person name="Ranganathan S."/>
            <person name="Rabelo E.M."/>
            <person name="Wilson R.K."/>
            <person name="Felgner P.L."/>
            <person name="Bethony J."/>
            <person name="Hawdon J.M."/>
            <person name="Gasser R.B."/>
            <person name="Loukas A."/>
            <person name="Mitreva M."/>
        </authorList>
    </citation>
    <scope>NUCLEOTIDE SEQUENCE [LARGE SCALE GENOMIC DNA]</scope>
</reference>
<dbReference type="Pfam" id="PF08597">
    <property type="entry name" value="eIF3_subunit"/>
    <property type="match status" value="1"/>
</dbReference>
<gene>
    <name evidence="12" type="ORF">NECAME_00256</name>
</gene>
<evidence type="ECO:0000256" key="9">
    <source>
        <dbReference type="ARBA" id="ARBA00023136"/>
    </source>
</evidence>
<keyword evidence="3" id="KW-0813">Transport</keyword>
<evidence type="ECO:0000256" key="8">
    <source>
        <dbReference type="ARBA" id="ARBA00023128"/>
    </source>
</evidence>
<dbReference type="GO" id="GO:0005741">
    <property type="term" value="C:mitochondrial outer membrane"/>
    <property type="evidence" value="ECO:0007669"/>
    <property type="project" value="UniProtKB-SubCell"/>
</dbReference>
<organism evidence="12 13">
    <name type="scientific">Necator americanus</name>
    <name type="common">Human hookworm</name>
    <dbReference type="NCBI Taxonomy" id="51031"/>
    <lineage>
        <taxon>Eukaryota</taxon>
        <taxon>Metazoa</taxon>
        <taxon>Ecdysozoa</taxon>
        <taxon>Nematoda</taxon>
        <taxon>Chromadorea</taxon>
        <taxon>Rhabditida</taxon>
        <taxon>Rhabditina</taxon>
        <taxon>Rhabditomorpha</taxon>
        <taxon>Strongyloidea</taxon>
        <taxon>Ancylostomatidae</taxon>
        <taxon>Bunostominae</taxon>
        <taxon>Necator</taxon>
    </lineage>
</organism>
<dbReference type="Pfam" id="PF00153">
    <property type="entry name" value="Mito_carr"/>
    <property type="match status" value="1"/>
</dbReference>
<comment type="subcellular location">
    <subcellularLocation>
        <location evidence="1">Mitochondrion outer membrane</location>
        <topology evidence="1">Multi-pass membrane protein</topology>
    </subcellularLocation>
</comment>
<evidence type="ECO:0000256" key="1">
    <source>
        <dbReference type="ARBA" id="ARBA00004374"/>
    </source>
</evidence>
<dbReference type="InterPro" id="IPR013906">
    <property type="entry name" value="eIF3j"/>
</dbReference>
<dbReference type="PANTHER" id="PTHR21252">
    <property type="entry name" value="TB1 PROTEIN-RELATED"/>
    <property type="match status" value="1"/>
</dbReference>
<evidence type="ECO:0000256" key="10">
    <source>
        <dbReference type="PROSITE-ProRule" id="PRU00282"/>
    </source>
</evidence>
<evidence type="ECO:0000256" key="6">
    <source>
        <dbReference type="ARBA" id="ARBA00022787"/>
    </source>
</evidence>
<dbReference type="Gene3D" id="1.50.40.10">
    <property type="entry name" value="Mitochondrial carrier domain"/>
    <property type="match status" value="1"/>
</dbReference>
<evidence type="ECO:0000313" key="13">
    <source>
        <dbReference type="Proteomes" id="UP000053676"/>
    </source>
</evidence>
<dbReference type="GO" id="GO:0005852">
    <property type="term" value="C:eukaryotic translation initiation factor 3 complex"/>
    <property type="evidence" value="ECO:0007669"/>
    <property type="project" value="InterPro"/>
</dbReference>
<protein>
    <submittedName>
        <fullName evidence="12">Uncharacterized protein</fullName>
    </submittedName>
</protein>
<dbReference type="OMA" id="MPFIQNR"/>
<evidence type="ECO:0000256" key="4">
    <source>
        <dbReference type="ARBA" id="ARBA00022692"/>
    </source>
</evidence>
<evidence type="ECO:0000256" key="3">
    <source>
        <dbReference type="ARBA" id="ARBA00022448"/>
    </source>
</evidence>
<dbReference type="InterPro" id="IPR018108">
    <property type="entry name" value="MCP_transmembrane"/>
</dbReference>
<evidence type="ECO:0000256" key="11">
    <source>
        <dbReference type="SAM" id="MobiDB-lite"/>
    </source>
</evidence>
<evidence type="ECO:0000256" key="2">
    <source>
        <dbReference type="ARBA" id="ARBA00006375"/>
    </source>
</evidence>
<keyword evidence="8" id="KW-0496">Mitochondrion</keyword>
<keyword evidence="5" id="KW-0677">Repeat</keyword>
<dbReference type="PROSITE" id="PS50920">
    <property type="entry name" value="SOLCAR"/>
    <property type="match status" value="1"/>
</dbReference>
<dbReference type="OrthoDB" id="2403262at2759"/>
<dbReference type="InterPro" id="IPR039158">
    <property type="entry name" value="SLC25A46"/>
</dbReference>
<keyword evidence="6" id="KW-1000">Mitochondrion outer membrane</keyword>
<keyword evidence="4 10" id="KW-0812">Transmembrane</keyword>
<dbReference type="InterPro" id="IPR023194">
    <property type="entry name" value="eIF3-like_dom_sf"/>
</dbReference>
<evidence type="ECO:0000256" key="7">
    <source>
        <dbReference type="ARBA" id="ARBA00022989"/>
    </source>
</evidence>
<feature type="repeat" description="Solcar" evidence="10">
    <location>
        <begin position="273"/>
        <end position="375"/>
    </location>
</feature>
<keyword evidence="7" id="KW-1133">Transmembrane helix</keyword>
<dbReference type="GO" id="GO:0003743">
    <property type="term" value="F:translation initiation factor activity"/>
    <property type="evidence" value="ECO:0007669"/>
    <property type="project" value="InterPro"/>
</dbReference>
<feature type="region of interest" description="Disordered" evidence="11">
    <location>
        <begin position="15"/>
        <end position="46"/>
    </location>
</feature>
<evidence type="ECO:0000256" key="5">
    <source>
        <dbReference type="ARBA" id="ARBA00022737"/>
    </source>
</evidence>
<dbReference type="Proteomes" id="UP000053676">
    <property type="component" value="Unassembled WGS sequence"/>
</dbReference>
<feature type="non-terminal residue" evidence="12">
    <location>
        <position position="659"/>
    </location>
</feature>
<dbReference type="Gene3D" id="1.10.246.60">
    <property type="entry name" value="Eukaryotic translation initiation factor 3 like domains"/>
    <property type="match status" value="1"/>
</dbReference>
<dbReference type="STRING" id="51031.W2TII5"/>
<name>W2TII5_NECAM</name>
<proteinExistence type="inferred from homology"/>
<comment type="similarity">
    <text evidence="2">Belongs to the mitochondrial carrier (TC 2.A.29) family.</text>
</comment>
<feature type="region of interest" description="Disordered" evidence="11">
    <location>
        <begin position="632"/>
        <end position="659"/>
    </location>
</feature>
<accession>W2TII5</accession>
<keyword evidence="9 10" id="KW-0472">Membrane</keyword>
<dbReference type="AlphaFoldDB" id="W2TII5"/>
<feature type="compositionally biased region" description="Basic and acidic residues" evidence="11">
    <location>
        <begin position="18"/>
        <end position="30"/>
    </location>
</feature>
<evidence type="ECO:0000313" key="12">
    <source>
        <dbReference type="EMBL" id="ETN81905.1"/>
    </source>
</evidence>
<sequence length="659" mass="73117">MPFIQNRSAFLQSQSIDNRMDVGDGEEKYYSDPSRGAEPTFNGPRHSGYNTPLMSSSINDDPLAGALLGLADVTTKLVIAHPCMVLRRQCQVHQNARSLHLTPFTLVPVVCNMVANEGVLTFWKGSIGSCLVWGLSNVTEIVLADLFGLPRHIVPNGSTEKYWRHILLKATAFFAMTPFYISAFTETVRSEAGLGGEGPNVMDVVMKGIDRLRFPIFGSRDASRRFSVLHLALPTVTYRTSHYIIQTKLYNEFFKMARKYVNKKSESERTKFHQYVPQIFAQMSSTILTDLLLFPIETVMHRMYIQGTRTLIDNLDTGLSAISITVKYNGFFDCLRSILNHEGFCALYGGVGALALEYLLHSLLHQAVRACFDRGSEVARSLSGPLGMSSGPLSGPFAQQVSPVISPRKQRSSYTPPLRDPTQFPTFGESVSQLEPSFTAPTPPFPFHSGRPNVFGSPPRLHRVLLESLTSVFSRWLIIGVNDDDFEPEVESLAPPPPPPPPIVEDVVPPAPAVQKAKSTAKTFPNMESFSRELTAAEKEELQKRQDLALTMEMFGEEPQTGDRRPYSEIISKDEFEDWGSKIGTFLATRHKAAHYGDMLNKLLQAVAEKLDASEVRTMSNYLKTLADAKKAADKVKPAPGQKKAPKATLKVNKASNKQ</sequence>
<dbReference type="SUPFAM" id="SSF103506">
    <property type="entry name" value="Mitochondrial carrier"/>
    <property type="match status" value="1"/>
</dbReference>
<keyword evidence="13" id="KW-1185">Reference proteome</keyword>
<dbReference type="PANTHER" id="PTHR21252:SF2">
    <property type="entry name" value="MITOCHONDRIAL OUTER MEMBRANE PROTEIN SLC25A46"/>
    <property type="match status" value="1"/>
</dbReference>
<dbReference type="EMBL" id="KI658623">
    <property type="protein sequence ID" value="ETN81905.1"/>
    <property type="molecule type" value="Genomic_DNA"/>
</dbReference>
<dbReference type="InterPro" id="IPR023395">
    <property type="entry name" value="MCP_dom_sf"/>
</dbReference>